<dbReference type="InterPro" id="IPR002401">
    <property type="entry name" value="Cyt_P450_E_grp-I"/>
</dbReference>
<reference evidence="9" key="2">
    <citation type="submission" date="2020-09" db="EMBL/GenBank/DDBJ databases">
        <authorList>
            <person name="Sun Q."/>
            <person name="Zhou Y."/>
        </authorList>
    </citation>
    <scope>NUCLEOTIDE SEQUENCE</scope>
    <source>
        <strain evidence="9">CGMCC 4.7368</strain>
    </source>
</reference>
<evidence type="ECO:0000256" key="3">
    <source>
        <dbReference type="ARBA" id="ARBA00022723"/>
    </source>
</evidence>
<keyword evidence="2 7" id="KW-0349">Heme</keyword>
<dbReference type="PANTHER" id="PTHR24291:SF50">
    <property type="entry name" value="BIFUNCTIONAL ALBAFLAVENONE MONOOXYGENASE_TERPENE SYNTHASE"/>
    <property type="match status" value="1"/>
</dbReference>
<dbReference type="InterPro" id="IPR036396">
    <property type="entry name" value="Cyt_P450_sf"/>
</dbReference>
<dbReference type="EMBL" id="BMNH01000020">
    <property type="protein sequence ID" value="GGO76674.1"/>
    <property type="molecule type" value="Genomic_DNA"/>
</dbReference>
<dbReference type="SUPFAM" id="SSF48264">
    <property type="entry name" value="Cytochrome P450"/>
    <property type="match status" value="1"/>
</dbReference>
<feature type="binding site" description="axial binding residue" evidence="7">
    <location>
        <position position="400"/>
    </location>
    <ligand>
        <name>heme</name>
        <dbReference type="ChEBI" id="CHEBI:30413"/>
    </ligand>
    <ligandPart>
        <name>Fe</name>
        <dbReference type="ChEBI" id="CHEBI:18248"/>
    </ligandPart>
</feature>
<comment type="cofactor">
    <cofactor evidence="7">
        <name>heme</name>
        <dbReference type="ChEBI" id="CHEBI:30413"/>
    </cofactor>
</comment>
<keyword evidence="5 7" id="KW-0408">Iron</keyword>
<evidence type="ECO:0000256" key="1">
    <source>
        <dbReference type="ARBA" id="ARBA00010617"/>
    </source>
</evidence>
<dbReference type="AlphaFoldDB" id="A0A918DPN3"/>
<evidence type="ECO:0000313" key="10">
    <source>
        <dbReference type="Proteomes" id="UP000646523"/>
    </source>
</evidence>
<dbReference type="InterPro" id="IPR001128">
    <property type="entry name" value="Cyt_P450"/>
</dbReference>
<dbReference type="InterPro" id="IPR050196">
    <property type="entry name" value="Cytochrome_P450_Monoox"/>
</dbReference>
<dbReference type="InterPro" id="IPR017972">
    <property type="entry name" value="Cyt_P450_CS"/>
</dbReference>
<evidence type="ECO:0000256" key="4">
    <source>
        <dbReference type="ARBA" id="ARBA00023002"/>
    </source>
</evidence>
<dbReference type="PRINTS" id="PR00385">
    <property type="entry name" value="P450"/>
</dbReference>
<dbReference type="GO" id="GO:0016705">
    <property type="term" value="F:oxidoreductase activity, acting on paired donors, with incorporation or reduction of molecular oxygen"/>
    <property type="evidence" value="ECO:0007669"/>
    <property type="project" value="InterPro"/>
</dbReference>
<keyword evidence="10" id="KW-1185">Reference proteome</keyword>
<evidence type="ECO:0000256" key="7">
    <source>
        <dbReference type="PIRSR" id="PIRSR602401-1"/>
    </source>
</evidence>
<sequence length="455" mass="50299">MPIGGISTRKATNVPFLASLTRNARTPIDAFTEASERAGGELVRLNMGPFRPYLVTHPDHVQHVLIQNQPNFVREGMFWKPLAPLLGEGILSDGETWAESRRILQPLFTARYVNSLAEQMAVIINELIEETITPGRPFDIAKGISAIVHPTIVRLFFGSKISVADIQRLVPAYDVAVTAKAVRLLMPFVPQGVPMPGDRAFRRAIKTIDGVVYPRIREARARALESPGEESTDVVSRLVKARQDVAGEEGDRRIRDDLVAMHGASTETSATALTWAWPVLDAHADMAAKVYEEIDRVVGGDPVSTAHLPHMPYLRMFVNELLRLYPPGWILPRMAVAADVIGGVAIEAGSTVLLSPYLTHRMAEFWDSPSVFDPDRFAPGREAGRHRYAYWPFGAGPHVCLGQHLFLMEAPLVIAGILRKYRPVMRLDRPVTPRLASSLRPPSGLTMTLVPRGRS</sequence>
<accession>A0A918DPN3</accession>
<name>A0A918DPN3_9ACTN</name>
<dbReference type="PROSITE" id="PS00086">
    <property type="entry name" value="CYTOCHROME_P450"/>
    <property type="match status" value="1"/>
</dbReference>
<dbReference type="Proteomes" id="UP000646523">
    <property type="component" value="Unassembled WGS sequence"/>
</dbReference>
<keyword evidence="6 8" id="KW-0503">Monooxygenase</keyword>
<evidence type="ECO:0000256" key="2">
    <source>
        <dbReference type="ARBA" id="ARBA00022617"/>
    </source>
</evidence>
<dbReference type="PANTHER" id="PTHR24291">
    <property type="entry name" value="CYTOCHROME P450 FAMILY 4"/>
    <property type="match status" value="1"/>
</dbReference>
<dbReference type="PRINTS" id="PR00463">
    <property type="entry name" value="EP450I"/>
</dbReference>
<keyword evidence="3 7" id="KW-0479">Metal-binding</keyword>
<dbReference type="GO" id="GO:0005506">
    <property type="term" value="F:iron ion binding"/>
    <property type="evidence" value="ECO:0007669"/>
    <property type="project" value="InterPro"/>
</dbReference>
<comment type="similarity">
    <text evidence="1 8">Belongs to the cytochrome P450 family.</text>
</comment>
<dbReference type="GO" id="GO:0020037">
    <property type="term" value="F:heme binding"/>
    <property type="evidence" value="ECO:0007669"/>
    <property type="project" value="InterPro"/>
</dbReference>
<gene>
    <name evidence="9" type="ORF">GCM10012289_54560</name>
</gene>
<proteinExistence type="inferred from homology"/>
<dbReference type="Gene3D" id="1.10.630.10">
    <property type="entry name" value="Cytochrome P450"/>
    <property type="match status" value="1"/>
</dbReference>
<comment type="caution">
    <text evidence="9">The sequence shown here is derived from an EMBL/GenBank/DDBJ whole genome shotgun (WGS) entry which is preliminary data.</text>
</comment>
<protein>
    <submittedName>
        <fullName evidence="9">Cytochrome P450</fullName>
    </submittedName>
</protein>
<keyword evidence="4 8" id="KW-0560">Oxidoreductase</keyword>
<organism evidence="9 10">
    <name type="scientific">Nonomuraea cavernae</name>
    <dbReference type="NCBI Taxonomy" id="2045107"/>
    <lineage>
        <taxon>Bacteria</taxon>
        <taxon>Bacillati</taxon>
        <taxon>Actinomycetota</taxon>
        <taxon>Actinomycetes</taxon>
        <taxon>Streptosporangiales</taxon>
        <taxon>Streptosporangiaceae</taxon>
        <taxon>Nonomuraea</taxon>
    </lineage>
</organism>
<evidence type="ECO:0000256" key="8">
    <source>
        <dbReference type="RuleBase" id="RU000461"/>
    </source>
</evidence>
<dbReference type="GO" id="GO:0004497">
    <property type="term" value="F:monooxygenase activity"/>
    <property type="evidence" value="ECO:0007669"/>
    <property type="project" value="UniProtKB-KW"/>
</dbReference>
<evidence type="ECO:0000256" key="6">
    <source>
        <dbReference type="ARBA" id="ARBA00023033"/>
    </source>
</evidence>
<reference evidence="9" key="1">
    <citation type="journal article" date="2014" name="Int. J. Syst. Evol. Microbiol.">
        <title>Complete genome sequence of Corynebacterium casei LMG S-19264T (=DSM 44701T), isolated from a smear-ripened cheese.</title>
        <authorList>
            <consortium name="US DOE Joint Genome Institute (JGI-PGF)"/>
            <person name="Walter F."/>
            <person name="Albersmeier A."/>
            <person name="Kalinowski J."/>
            <person name="Ruckert C."/>
        </authorList>
    </citation>
    <scope>NUCLEOTIDE SEQUENCE</scope>
    <source>
        <strain evidence="9">CGMCC 4.7368</strain>
    </source>
</reference>
<evidence type="ECO:0000256" key="5">
    <source>
        <dbReference type="ARBA" id="ARBA00023004"/>
    </source>
</evidence>
<evidence type="ECO:0000313" key="9">
    <source>
        <dbReference type="EMBL" id="GGO76674.1"/>
    </source>
</evidence>
<dbReference type="Pfam" id="PF00067">
    <property type="entry name" value="p450"/>
    <property type="match status" value="1"/>
</dbReference>